<feature type="transmembrane region" description="Helical" evidence="1">
    <location>
        <begin position="435"/>
        <end position="460"/>
    </location>
</feature>
<feature type="transmembrane region" description="Helical" evidence="1">
    <location>
        <begin position="238"/>
        <end position="258"/>
    </location>
</feature>
<evidence type="ECO:0000256" key="1">
    <source>
        <dbReference type="SAM" id="Phobius"/>
    </source>
</evidence>
<proteinExistence type="predicted"/>
<feature type="transmembrane region" description="Helical" evidence="1">
    <location>
        <begin position="200"/>
        <end position="218"/>
    </location>
</feature>
<feature type="transmembrane region" description="Helical" evidence="1">
    <location>
        <begin position="480"/>
        <end position="504"/>
    </location>
</feature>
<feature type="transmembrane region" description="Helical" evidence="1">
    <location>
        <begin position="525"/>
        <end position="549"/>
    </location>
</feature>
<comment type="caution">
    <text evidence="2">The sequence shown here is derived from an EMBL/GenBank/DDBJ whole genome shotgun (WGS) entry which is preliminary data.</text>
</comment>
<dbReference type="EMBL" id="JAIQDJ010000001">
    <property type="protein sequence ID" value="MBZ4185054.1"/>
    <property type="molecule type" value="Genomic_DNA"/>
</dbReference>
<keyword evidence="1" id="KW-0812">Transmembrane</keyword>
<evidence type="ECO:0000313" key="3">
    <source>
        <dbReference type="Proteomes" id="UP001430290"/>
    </source>
</evidence>
<feature type="transmembrane region" description="Helical" evidence="1">
    <location>
        <begin position="137"/>
        <end position="155"/>
    </location>
</feature>
<dbReference type="InterPro" id="IPR031584">
    <property type="entry name" value="Put_ABC_export"/>
</dbReference>
<feature type="transmembrane region" description="Helical" evidence="1">
    <location>
        <begin position="161"/>
        <end position="180"/>
    </location>
</feature>
<keyword evidence="1" id="KW-0472">Membrane</keyword>
<keyword evidence="1" id="KW-1133">Transmembrane helix</keyword>
<accession>A0ABS7TB36</accession>
<feature type="transmembrane region" description="Helical" evidence="1">
    <location>
        <begin position="555"/>
        <end position="574"/>
    </location>
</feature>
<keyword evidence="3" id="KW-1185">Reference proteome</keyword>
<feature type="transmembrane region" description="Helical" evidence="1">
    <location>
        <begin position="41"/>
        <end position="61"/>
    </location>
</feature>
<feature type="transmembrane region" description="Helical" evidence="1">
    <location>
        <begin position="81"/>
        <end position="100"/>
    </location>
</feature>
<protein>
    <recommendedName>
        <fullName evidence="4">ABC transporter permease</fullName>
    </recommendedName>
</protein>
<gene>
    <name evidence="2" type="ORF">K7B09_01775</name>
</gene>
<name>A0ABS7TB36_9GAMM</name>
<dbReference type="RefSeq" id="WP_223626138.1">
    <property type="nucleotide sequence ID" value="NZ_JAIQDJ010000001.1"/>
</dbReference>
<feature type="transmembrane region" description="Helical" evidence="1">
    <location>
        <begin position="328"/>
        <end position="345"/>
    </location>
</feature>
<evidence type="ECO:0008006" key="4">
    <source>
        <dbReference type="Google" id="ProtNLM"/>
    </source>
</evidence>
<sequence>MSTLAASNRFTAVAGAFFYLQITSLYNNLRRRLLRLRQPKYLLGALAGAAYMYAFVFRHLLRSDTARTTSLQAMPSALLSDLPVLAALVLLLIVWLDWLFAGEGVELGFSETEIAFLFPAPLTRTALIQYSLLRSQLAIFFSSFLLGLLLRRGAAFGGHPLQYATGLWLLLSMGRLHLLAAAFTRERLAQRGLGIWPRRALVLLVGVVLAAVCLWPVHAQLALPPMDTWKDAAVLHAWFVHIVTSTPLVWLLLPLQWAVAPLFAADTASFLHALLPALGLLGLHYWWAVRVQVSFEEATIAHARRQALRQSARREGRLRERAPSKPRSAPFVLAANGVPALAFLWKGLLALGPMYRLRSWLLACVLAFIGVQWVAAQPWAKPALLASGAGFLMLGGWGLLFGPMFMQRSVQRLLEYLDILKSTPLGGRQIALGELATPVALMSFLLWLLLWITALCFVMAGGRGVFTPMVITMTAVGVALLVPPLSALMLCLPFAGTLYFPAWIAPAKGGGRGVEVMGQRMIFMAGYWLTLLLALLPATLLAGVMFLLVNWLLGLLLATLLAAVAACAVLLLELHAVLGVLGRRIDDFDVSQELR</sequence>
<organism evidence="2 3">
    <name type="scientific">Thermomonas beijingensis</name>
    <dbReference type="NCBI Taxonomy" id="2872701"/>
    <lineage>
        <taxon>Bacteria</taxon>
        <taxon>Pseudomonadati</taxon>
        <taxon>Pseudomonadota</taxon>
        <taxon>Gammaproteobacteria</taxon>
        <taxon>Lysobacterales</taxon>
        <taxon>Lysobacteraceae</taxon>
        <taxon>Thermomonas</taxon>
    </lineage>
</organism>
<reference evidence="2" key="1">
    <citation type="submission" date="2021-09" db="EMBL/GenBank/DDBJ databases">
        <authorList>
            <person name="Wu T."/>
            <person name="Guo S.Z."/>
        </authorList>
    </citation>
    <scope>NUCLEOTIDE SEQUENCE</scope>
    <source>
        <strain evidence="2">RSS-23</strain>
    </source>
</reference>
<feature type="transmembrane region" description="Helical" evidence="1">
    <location>
        <begin position="382"/>
        <end position="402"/>
    </location>
</feature>
<evidence type="ECO:0000313" key="2">
    <source>
        <dbReference type="EMBL" id="MBZ4185054.1"/>
    </source>
</evidence>
<feature type="transmembrane region" description="Helical" evidence="1">
    <location>
        <begin position="357"/>
        <end position="376"/>
    </location>
</feature>
<feature type="transmembrane region" description="Helical" evidence="1">
    <location>
        <begin position="12"/>
        <end position="29"/>
    </location>
</feature>
<feature type="transmembrane region" description="Helical" evidence="1">
    <location>
        <begin position="270"/>
        <end position="287"/>
    </location>
</feature>
<dbReference type="Proteomes" id="UP001430290">
    <property type="component" value="Unassembled WGS sequence"/>
</dbReference>
<dbReference type="Pfam" id="PF16962">
    <property type="entry name" value="ABC_export"/>
    <property type="match status" value="1"/>
</dbReference>